<keyword evidence="2" id="KW-0732">Signal</keyword>
<dbReference type="Gene3D" id="3.40.190.10">
    <property type="entry name" value="Periplasmic binding protein-like II"/>
    <property type="match status" value="2"/>
</dbReference>
<dbReference type="RefSeq" id="WP_039123915.1">
    <property type="nucleotide sequence ID" value="NZ_CP010427.1"/>
</dbReference>
<accession>A0A0A8E936</accession>
<evidence type="ECO:0000256" key="1">
    <source>
        <dbReference type="ARBA" id="ARBA00010333"/>
    </source>
</evidence>
<dbReference type="KEGG" id="fgu:SD28_02870"/>
<dbReference type="OrthoDB" id="7708309at2"/>
<dbReference type="Pfam" id="PF00497">
    <property type="entry name" value="SBP_bac_3"/>
    <property type="match status" value="1"/>
</dbReference>
<gene>
    <name evidence="4" type="ORF">SD28_02870</name>
</gene>
<organism evidence="4 5">
    <name type="scientific">Allofrancisella guangzhouensis</name>
    <dbReference type="NCBI Taxonomy" id="594679"/>
    <lineage>
        <taxon>Bacteria</taxon>
        <taxon>Pseudomonadati</taxon>
        <taxon>Pseudomonadota</taxon>
        <taxon>Gammaproteobacteria</taxon>
        <taxon>Thiotrichales</taxon>
        <taxon>Francisellaceae</taxon>
        <taxon>Allofrancisella</taxon>
    </lineage>
</organism>
<keyword evidence="5" id="KW-1185">Reference proteome</keyword>
<evidence type="ECO:0000259" key="3">
    <source>
        <dbReference type="SMART" id="SM00062"/>
    </source>
</evidence>
<dbReference type="STRING" id="594679.SD28_02870"/>
<comment type="similarity">
    <text evidence="1">Belongs to the bacterial solute-binding protein 3 family.</text>
</comment>
<name>A0A0A8E936_9GAMM</name>
<dbReference type="PANTHER" id="PTHR35936">
    <property type="entry name" value="MEMBRANE-BOUND LYTIC MUREIN TRANSGLYCOSYLASE F"/>
    <property type="match status" value="1"/>
</dbReference>
<evidence type="ECO:0000313" key="4">
    <source>
        <dbReference type="EMBL" id="AJC48661.1"/>
    </source>
</evidence>
<dbReference type="SMART" id="SM00062">
    <property type="entry name" value="PBPb"/>
    <property type="match status" value="1"/>
</dbReference>
<evidence type="ECO:0000256" key="2">
    <source>
        <dbReference type="ARBA" id="ARBA00022729"/>
    </source>
</evidence>
<dbReference type="Proteomes" id="UP000031104">
    <property type="component" value="Chromosome"/>
</dbReference>
<evidence type="ECO:0000313" key="5">
    <source>
        <dbReference type="Proteomes" id="UP000031104"/>
    </source>
</evidence>
<dbReference type="PANTHER" id="PTHR35936:SF19">
    <property type="entry name" value="AMINO-ACID-BINDING PROTEIN YXEM-RELATED"/>
    <property type="match status" value="1"/>
</dbReference>
<dbReference type="AlphaFoldDB" id="A0A0A8E936"/>
<protein>
    <submittedName>
        <fullName evidence="4">Cyclohexadienyl dehydratase</fullName>
    </submittedName>
</protein>
<dbReference type="SUPFAM" id="SSF53850">
    <property type="entry name" value="Periplasmic binding protein-like II"/>
    <property type="match status" value="1"/>
</dbReference>
<feature type="domain" description="Solute-binding protein family 3/N-terminal" evidence="3">
    <location>
        <begin position="21"/>
        <end position="238"/>
    </location>
</feature>
<reference evidence="4 5" key="1">
    <citation type="submission" date="2014-12" db="EMBL/GenBank/DDBJ databases">
        <title>Complete genome sequence of Francisella guanzhouensis strain 08HL01032 isolated from air-conditioning system in China.</title>
        <authorList>
            <person name="Svensson D."/>
            <person name="Ohrman C."/>
            <person name="Backman S."/>
            <person name="Karlsson E."/>
            <person name="Nilsson E."/>
            <person name="Bystrom M."/>
            <person name="Larkeryd A."/>
            <person name="Stenberg P."/>
            <person name="Scholtz H.C."/>
            <person name="Forsman M."/>
            <person name="Sjodin A."/>
        </authorList>
    </citation>
    <scope>NUCLEOTIDE SEQUENCE [LARGE SCALE GENOMIC DNA]</scope>
    <source>
        <strain evidence="4 5">08HL01032</strain>
    </source>
</reference>
<dbReference type="InterPro" id="IPR001638">
    <property type="entry name" value="Solute-binding_3/MltF_N"/>
</dbReference>
<dbReference type="HOGENOM" id="CLU_019602_9_3_6"/>
<dbReference type="EMBL" id="CP010427">
    <property type="protein sequence ID" value="AJC48661.1"/>
    <property type="molecule type" value="Genomic_DNA"/>
</dbReference>
<sequence>MNKIIVALILSTLCITISYAKLLVGTTGDYAPFSIYDENIKSFSGEDIQLIKDFAKFKGENVEFVKTTWKTAEQSLKDGLFDVFVGGVTITLERQKLFVFSNPLASFNKSAMSLCENVDKYKNYQDIDSPNTLIIENRGGTNEKFALQKVRNAKILIINDNKQAIKSITEGIDGIRPDIMFTDTVEIAYQHSINSKLCQIPVKVDNNISYKAFMFNKTEEGRELVKEFNQWLKEKRQV</sequence>
<proteinExistence type="inferred from homology"/>